<feature type="compositionally biased region" description="Basic and acidic residues" evidence="2">
    <location>
        <begin position="1244"/>
        <end position="1279"/>
    </location>
</feature>
<dbReference type="RefSeq" id="WP_209646976.1">
    <property type="nucleotide sequence ID" value="NZ_JAGINW010000001.1"/>
</dbReference>
<evidence type="ECO:0000313" key="3">
    <source>
        <dbReference type="EMBL" id="MBP2330354.1"/>
    </source>
</evidence>
<gene>
    <name evidence="3" type="ORF">JOF56_010739</name>
</gene>
<accession>A0ABS4U2B4</accession>
<dbReference type="SUPFAM" id="SSF50923">
    <property type="entry name" value="Hemopexin-like domain"/>
    <property type="match status" value="1"/>
</dbReference>
<protein>
    <submittedName>
        <fullName evidence="3">GNAT superfamily N-acetyltransferase</fullName>
    </submittedName>
</protein>
<feature type="region of interest" description="Disordered" evidence="2">
    <location>
        <begin position="1244"/>
        <end position="1302"/>
    </location>
</feature>
<dbReference type="InterPro" id="IPR036375">
    <property type="entry name" value="Hemopexin-like_dom_sf"/>
</dbReference>
<dbReference type="PROSITE" id="PS51642">
    <property type="entry name" value="HEMOPEXIN_2"/>
    <property type="match status" value="1"/>
</dbReference>
<dbReference type="InterPro" id="IPR018003">
    <property type="entry name" value="Insecticidal_toxin/plasmid_vir"/>
</dbReference>
<proteinExistence type="predicted"/>
<dbReference type="Pfam" id="PF03538">
    <property type="entry name" value="VRP1"/>
    <property type="match status" value="1"/>
</dbReference>
<dbReference type="EMBL" id="JAGINW010000001">
    <property type="protein sequence ID" value="MBP2330354.1"/>
    <property type="molecule type" value="Genomic_DNA"/>
</dbReference>
<keyword evidence="4" id="KW-1185">Reference proteome</keyword>
<dbReference type="InterPro" id="IPR018487">
    <property type="entry name" value="Hemopexin-like_repeat"/>
</dbReference>
<dbReference type="Proteomes" id="UP001519332">
    <property type="component" value="Unassembled WGS sequence"/>
</dbReference>
<evidence type="ECO:0000256" key="1">
    <source>
        <dbReference type="ARBA" id="ARBA00023026"/>
    </source>
</evidence>
<dbReference type="SMART" id="SM00120">
    <property type="entry name" value="HX"/>
    <property type="match status" value="1"/>
</dbReference>
<dbReference type="Pfam" id="PF00045">
    <property type="entry name" value="Hemopexin"/>
    <property type="match status" value="1"/>
</dbReference>
<name>A0ABS4U2B4_9PSEU</name>
<organism evidence="3 4">
    <name type="scientific">Kibdelosporangium banguiense</name>
    <dbReference type="NCBI Taxonomy" id="1365924"/>
    <lineage>
        <taxon>Bacteria</taxon>
        <taxon>Bacillati</taxon>
        <taxon>Actinomycetota</taxon>
        <taxon>Actinomycetes</taxon>
        <taxon>Pseudonocardiales</taxon>
        <taxon>Pseudonocardiaceae</taxon>
        <taxon>Kibdelosporangium</taxon>
    </lineage>
</organism>
<dbReference type="Gene3D" id="2.110.10.10">
    <property type="entry name" value="Hemopexin-like domain"/>
    <property type="match status" value="2"/>
</dbReference>
<evidence type="ECO:0000256" key="2">
    <source>
        <dbReference type="SAM" id="MobiDB-lite"/>
    </source>
</evidence>
<evidence type="ECO:0000313" key="4">
    <source>
        <dbReference type="Proteomes" id="UP001519332"/>
    </source>
</evidence>
<comment type="caution">
    <text evidence="3">The sequence shown here is derived from an EMBL/GenBank/DDBJ whole genome shotgun (WGS) entry which is preliminary data.</text>
</comment>
<feature type="region of interest" description="Disordered" evidence="2">
    <location>
        <begin position="1314"/>
        <end position="1373"/>
    </location>
</feature>
<sequence length="1373" mass="149572">MLRDESTPGYEDLFGEPAFSLHDDARSVYSPAAYLVELLALLDKDFVRSPLDGRRPDLKAVVLDAENTFTETPYLDIVNEILERLVGNAPYTALRNRRHPFGLPFSLPAVRLTRYLPQIQLKSSEFYQLFAPAADHDVAAREWLEMSPEDVAVVTTLSETEAVLKSLYGLANAESFEQLRGTEQFAEACGLTGVQMQELIEASPGVTLSADGKSLQWGASVPIDWLDRTHRFVRLARMTGFGFADLRLIIDSCCGGRITLAALRSLAIVTRLQQVHSLTVKEICRLVVSVESDEVRGCSGDILADRNKDYRLRLAAWIDVPESEIAAVVRRYRERYRAAEPSPFDQGDIGLPAIGLLHRCGHLASTLGISVDELFDVLVALDSEPSLRRYTTFAVLGEVDPERRDAFEILAGGDPTESLWLAQTLFAVVTWMQAAGLAGQELTGILGGRPDPGGGRQDFVDGINQAFEPVAHAPALFEGGRFSERAAQVIHDVLTEYGEGVVSAADGRLLDLDLSVAAAAAYSAVTDLGVVVAKDFRGLGLGERLQAKIFGNLVMLGHLDADGTLTIETTDGLTLATDFTAYSETLFKAIGAVVNGTASFFPSDLAGIPDLPEEHRVELYDNLIYNGYLDQDGVIADPGFFIEPDNAGLFRINAGLADATEAVIALLAERITRFSSDALPIDLEIFAELRFTDAQLTALAESLTFNGYLDEHGGYRDKPALAALALTDFGLALEFYPQRRAILDAVQAQIKAFETGLRTFTVEDFAALADDVMSRRVIVDHLDAGLDRAGFTAAEQSIVLRQIQVIRQDQAPYRLDPAALTALGFTVEERDTLLALLVGAGYLTEDLAVAEEWLPYFRNVNSAYDFALTSLEDHSTDIFFLLHAVAVELAAAVNEIVDSLTVRALQQKQALYSAFGDLFGVPADAAAAICEAVTGGPAEAFDALVAPVLGAETWPADARLRLTHRRVRRFALLAAKLGLSPAEITAVFTDQDLVGKFPENLTLPPGVRRFDALLETSYNTDNKVLVFTGDTYWTYAADTCTLTSQKAAQLTELSARFQGLTEIDAAFRLPTGEEWIVGHTQDGTSRAFTRQPGGTRWAPADQTWGKIKNNFTDPARIDGAFVDTDGRTYLFSGDQYIRYSSTNYTYVDEGYPRPVTEWQEREGIDSIPSGPLDAFQAPDGTIHVLTGATGWGRVRNTFEHLEKLDAAHTDGSAVQLYSGGQTVQYSDSIEKGAGHKAAGHRAVLELRQRTGDPDQTGDRREHETGTRSPDRRQMADKSRFAQTGHDQAGRPRRCREDRGSAGPMAGLLAATRLQGGQGTPGVACRQQAGHGRHAGGTGEPAGAERTPVDHQRCAQSARWPPGPRHCRRRPRAS</sequence>
<keyword evidence="1" id="KW-0843">Virulence</keyword>
<reference evidence="3 4" key="1">
    <citation type="submission" date="2021-03" db="EMBL/GenBank/DDBJ databases">
        <title>Sequencing the genomes of 1000 actinobacteria strains.</title>
        <authorList>
            <person name="Klenk H.-P."/>
        </authorList>
    </citation>
    <scope>NUCLEOTIDE SEQUENCE [LARGE SCALE GENOMIC DNA]</scope>
    <source>
        <strain evidence="3 4">DSM 46670</strain>
    </source>
</reference>
<feature type="compositionally biased region" description="Basic residues" evidence="2">
    <location>
        <begin position="1364"/>
        <end position="1373"/>
    </location>
</feature>